<keyword evidence="2" id="KW-1003">Cell membrane</keyword>
<proteinExistence type="predicted"/>
<evidence type="ECO:0000256" key="2">
    <source>
        <dbReference type="ARBA" id="ARBA00022475"/>
    </source>
</evidence>
<name>A0A8J2JFY4_9HEXA</name>
<keyword evidence="4 8" id="KW-1133">Transmembrane helix</keyword>
<evidence type="ECO:0000256" key="5">
    <source>
        <dbReference type="ARBA" id="ARBA00023136"/>
    </source>
</evidence>
<evidence type="ECO:0008006" key="12">
    <source>
        <dbReference type="Google" id="ProtNLM"/>
    </source>
</evidence>
<keyword evidence="6" id="KW-0675">Receptor</keyword>
<accession>A0A8J2JFY4</accession>
<dbReference type="PANTHER" id="PTHR42643">
    <property type="entry name" value="IONOTROPIC RECEPTOR 20A-RELATED"/>
    <property type="match status" value="1"/>
</dbReference>
<keyword evidence="11" id="KW-1185">Reference proteome</keyword>
<keyword evidence="7" id="KW-0325">Glycoprotein</keyword>
<dbReference type="Proteomes" id="UP000708208">
    <property type="component" value="Unassembled WGS sequence"/>
</dbReference>
<feature type="chain" id="PRO_5035272246" description="Glutamate receptor" evidence="9">
    <location>
        <begin position="23"/>
        <end position="599"/>
    </location>
</feature>
<organism evidence="10 11">
    <name type="scientific">Allacma fusca</name>
    <dbReference type="NCBI Taxonomy" id="39272"/>
    <lineage>
        <taxon>Eukaryota</taxon>
        <taxon>Metazoa</taxon>
        <taxon>Ecdysozoa</taxon>
        <taxon>Arthropoda</taxon>
        <taxon>Hexapoda</taxon>
        <taxon>Collembola</taxon>
        <taxon>Symphypleona</taxon>
        <taxon>Sminthuridae</taxon>
        <taxon>Allacma</taxon>
    </lineage>
</organism>
<evidence type="ECO:0000256" key="1">
    <source>
        <dbReference type="ARBA" id="ARBA00004651"/>
    </source>
</evidence>
<dbReference type="EMBL" id="CAJVCH010017099">
    <property type="protein sequence ID" value="CAG7682706.1"/>
    <property type="molecule type" value="Genomic_DNA"/>
</dbReference>
<comment type="subcellular location">
    <subcellularLocation>
        <location evidence="1">Cell membrane</location>
        <topology evidence="1">Multi-pass membrane protein</topology>
    </subcellularLocation>
</comment>
<evidence type="ECO:0000256" key="7">
    <source>
        <dbReference type="ARBA" id="ARBA00023180"/>
    </source>
</evidence>
<evidence type="ECO:0000256" key="6">
    <source>
        <dbReference type="ARBA" id="ARBA00023170"/>
    </source>
</evidence>
<evidence type="ECO:0000256" key="4">
    <source>
        <dbReference type="ARBA" id="ARBA00022989"/>
    </source>
</evidence>
<dbReference type="OrthoDB" id="6117597at2759"/>
<reference evidence="10" key="1">
    <citation type="submission" date="2021-06" db="EMBL/GenBank/DDBJ databases">
        <authorList>
            <person name="Hodson N. C."/>
            <person name="Mongue J. A."/>
            <person name="Jaron S. K."/>
        </authorList>
    </citation>
    <scope>NUCLEOTIDE SEQUENCE</scope>
</reference>
<evidence type="ECO:0000256" key="9">
    <source>
        <dbReference type="SAM" id="SignalP"/>
    </source>
</evidence>
<evidence type="ECO:0000256" key="8">
    <source>
        <dbReference type="SAM" id="Phobius"/>
    </source>
</evidence>
<sequence length="599" mass="68124">MVILLYNLLILCCVLFEKNVSSNQHFINSLSSLNKKWVSPKILHVLNQTRNQLPSVVVLANRALASSELLDLSYFHSSSILTSIYKMNFIVLRNGNVDSVLEMEQTRNIVQSTVSARRFTSSVETIIIPVQNAVFPLNFENRGYFPNGSKNVFIFVGPEETVNRILSWRSVKKLRWKFGIVYRDQRKNLVTSGRELIFLNSDMLPSFGADKLSLSGLHFYTTTIRVDAYVAWDSNKAPFMGAFFNAVKAFSKLSNFTFSVNLPSGGMNKLSNGSWTGGVGDVLYNKKDVILGFGQSYHRNHLLDYSTLFGFIEVTFYKAHPKVGTTDGALLKPYQPFVWFLIGVTFGLLVVVVYFETRQMSIELLFSFWILYRSHLEQPVSLGNSRSIKGAATHYLKTSNASSVVAIRKRMIITADKVKCLATVLSEPKTVCICWWHISMSVIARNLTLHRSRSVFERSREPVFFIPTTIAFSKGFKFYKEFSSIVRSLRDAGFFAKWLQMLYDFETARGLEYLEKKSGEMFHLLSSASKMEEQVKPFQFGNVAIAFSLLVTGLFTSLLLFAYEKMNSVCYSIDLEFMEHRIVVGSLEKLFGIYFTLLA</sequence>
<keyword evidence="9" id="KW-0732">Signal</keyword>
<dbReference type="InterPro" id="IPR052192">
    <property type="entry name" value="Insect_Ionotropic_Sensory_Rcpt"/>
</dbReference>
<dbReference type="GO" id="GO:0005886">
    <property type="term" value="C:plasma membrane"/>
    <property type="evidence" value="ECO:0007669"/>
    <property type="project" value="UniProtKB-SubCell"/>
</dbReference>
<evidence type="ECO:0000256" key="3">
    <source>
        <dbReference type="ARBA" id="ARBA00022692"/>
    </source>
</evidence>
<evidence type="ECO:0000313" key="11">
    <source>
        <dbReference type="Proteomes" id="UP000708208"/>
    </source>
</evidence>
<keyword evidence="3 8" id="KW-0812">Transmembrane</keyword>
<feature type="signal peptide" evidence="9">
    <location>
        <begin position="1"/>
        <end position="22"/>
    </location>
</feature>
<evidence type="ECO:0000313" key="10">
    <source>
        <dbReference type="EMBL" id="CAG7682706.1"/>
    </source>
</evidence>
<dbReference type="PANTHER" id="PTHR42643:SF30">
    <property type="entry name" value="IONOTROPIC RECEPTOR 40A-RELATED"/>
    <property type="match status" value="1"/>
</dbReference>
<protein>
    <recommendedName>
        <fullName evidence="12">Glutamate receptor</fullName>
    </recommendedName>
</protein>
<gene>
    <name evidence="10" type="ORF">AFUS01_LOCUS2913</name>
</gene>
<keyword evidence="5 8" id="KW-0472">Membrane</keyword>
<dbReference type="AlphaFoldDB" id="A0A8J2JFY4"/>
<comment type="caution">
    <text evidence="10">The sequence shown here is derived from an EMBL/GenBank/DDBJ whole genome shotgun (WGS) entry which is preliminary data.</text>
</comment>
<feature type="transmembrane region" description="Helical" evidence="8">
    <location>
        <begin position="337"/>
        <end position="355"/>
    </location>
</feature>
<feature type="transmembrane region" description="Helical" evidence="8">
    <location>
        <begin position="540"/>
        <end position="563"/>
    </location>
</feature>